<gene>
    <name evidence="2" type="ORF">U472_06595</name>
</gene>
<dbReference type="SMART" id="SM00849">
    <property type="entry name" value="Lactamase_B"/>
    <property type="match status" value="1"/>
</dbReference>
<dbReference type="Gene3D" id="3.60.15.10">
    <property type="entry name" value="Ribonuclease Z/Hydroxyacylglutathione hydrolase-like"/>
    <property type="match status" value="1"/>
</dbReference>
<dbReference type="EMBL" id="LWDV01000008">
    <property type="protein sequence ID" value="OCL27145.1"/>
    <property type="molecule type" value="Genomic_DNA"/>
</dbReference>
<dbReference type="SUPFAM" id="SSF56281">
    <property type="entry name" value="Metallo-hydrolase/oxidoreductase"/>
    <property type="match status" value="1"/>
</dbReference>
<dbReference type="OrthoDB" id="9761531at2"/>
<keyword evidence="2" id="KW-0378">Hydrolase</keyword>
<dbReference type="PANTHER" id="PTHR42951:SF17">
    <property type="entry name" value="METALLO-BETA-LACTAMASE DOMAIN-CONTAINING PROTEIN"/>
    <property type="match status" value="1"/>
</dbReference>
<dbReference type="Proteomes" id="UP000093514">
    <property type="component" value="Unassembled WGS sequence"/>
</dbReference>
<keyword evidence="3" id="KW-1185">Reference proteome</keyword>
<name>A0A1C0AA37_9FIRM</name>
<dbReference type="Pfam" id="PF00753">
    <property type="entry name" value="Lactamase_B"/>
    <property type="match status" value="1"/>
</dbReference>
<evidence type="ECO:0000313" key="2">
    <source>
        <dbReference type="EMBL" id="OCL27145.1"/>
    </source>
</evidence>
<reference evidence="2 3" key="2">
    <citation type="submission" date="2016-08" db="EMBL/GenBank/DDBJ databases">
        <title>Orenia metallireducens sp. nov. strain Z6, a Novel Metal-reducing Firmicute from the Deep Subsurface.</title>
        <authorList>
            <person name="Maxim B.I."/>
            <person name="Kenneth K."/>
            <person name="Flynn T.M."/>
            <person name="Oloughlin E.J."/>
            <person name="Locke R.A."/>
            <person name="Weber J.R."/>
            <person name="Egan S.M."/>
            <person name="Mackie R.I."/>
            <person name="Cann I.K."/>
        </authorList>
    </citation>
    <scope>NUCLEOTIDE SEQUENCE [LARGE SCALE GENOMIC DNA]</scope>
    <source>
        <strain evidence="2 3">Z6</strain>
    </source>
</reference>
<dbReference type="RefSeq" id="WP_068716736.1">
    <property type="nucleotide sequence ID" value="NZ_LWDV01000008.1"/>
</dbReference>
<dbReference type="InterPro" id="IPR036866">
    <property type="entry name" value="RibonucZ/Hydroxyglut_hydro"/>
</dbReference>
<feature type="domain" description="Metallo-beta-lactamase" evidence="1">
    <location>
        <begin position="30"/>
        <end position="242"/>
    </location>
</feature>
<sequence>MEKNILQEITKKPISSQQITKDIFLVEFPLVNAILVGNPQAESGEWALIGAGMAHTAKAIIKEAESYFGKGSQPTSIILTHGHFDHVGAIIELTNQWNCPVYAHELELPYLKGERDYPPADPNVSEGLIAQISPTFPNQSINLGDRVQALPADGGVPGMFGWRWIHTPGHTPGHVSLFRDEDRIFIAGDAITTLKQDSAEAVLSKEKEVNGPPAYFTTDWDSAKNSVQAIKDLNPEMVISSHGLPIKGEELREQLENLVANFDKVAVPQEGVYV</sequence>
<dbReference type="AlphaFoldDB" id="A0A1C0AA37"/>
<evidence type="ECO:0000313" key="3">
    <source>
        <dbReference type="Proteomes" id="UP000093514"/>
    </source>
</evidence>
<dbReference type="CDD" id="cd07721">
    <property type="entry name" value="yflN-like_MBL-fold"/>
    <property type="match status" value="1"/>
</dbReference>
<accession>A0A1C0AA37</accession>
<comment type="caution">
    <text evidence="2">The sequence shown here is derived from an EMBL/GenBank/DDBJ whole genome shotgun (WGS) entry which is preliminary data.</text>
</comment>
<protein>
    <submittedName>
        <fullName evidence="2">MBL fold metallo-hydrolase</fullName>
    </submittedName>
</protein>
<dbReference type="InterPro" id="IPR001279">
    <property type="entry name" value="Metallo-B-lactamas"/>
</dbReference>
<organism evidence="2 3">
    <name type="scientific">Orenia metallireducens</name>
    <dbReference type="NCBI Taxonomy" id="1413210"/>
    <lineage>
        <taxon>Bacteria</taxon>
        <taxon>Bacillati</taxon>
        <taxon>Bacillota</taxon>
        <taxon>Clostridia</taxon>
        <taxon>Halanaerobiales</taxon>
        <taxon>Halobacteroidaceae</taxon>
        <taxon>Orenia</taxon>
    </lineage>
</organism>
<dbReference type="InterPro" id="IPR050855">
    <property type="entry name" value="NDM-1-like"/>
</dbReference>
<proteinExistence type="predicted"/>
<evidence type="ECO:0000259" key="1">
    <source>
        <dbReference type="SMART" id="SM00849"/>
    </source>
</evidence>
<dbReference type="GO" id="GO:0016787">
    <property type="term" value="F:hydrolase activity"/>
    <property type="evidence" value="ECO:0007669"/>
    <property type="project" value="UniProtKB-KW"/>
</dbReference>
<reference evidence="3" key="1">
    <citation type="submission" date="2016-07" db="EMBL/GenBank/DDBJ databases">
        <authorList>
            <person name="Florea S."/>
            <person name="Webb J.S."/>
            <person name="Jaromczyk J."/>
            <person name="Schardl C.L."/>
        </authorList>
    </citation>
    <scope>NUCLEOTIDE SEQUENCE [LARGE SCALE GENOMIC DNA]</scope>
    <source>
        <strain evidence="3">Z6</strain>
    </source>
</reference>
<dbReference type="PANTHER" id="PTHR42951">
    <property type="entry name" value="METALLO-BETA-LACTAMASE DOMAIN-CONTAINING"/>
    <property type="match status" value="1"/>
</dbReference>